<name>A0A383RSB9_9PSED</name>
<dbReference type="AlphaFoldDB" id="A0A383RSB9"/>
<organism evidence="1 2">
    <name type="scientific">Pseudomonas reidholzensis</name>
    <dbReference type="NCBI Taxonomy" id="1785162"/>
    <lineage>
        <taxon>Bacteria</taxon>
        <taxon>Pseudomonadati</taxon>
        <taxon>Pseudomonadota</taxon>
        <taxon>Gammaproteobacteria</taxon>
        <taxon>Pseudomonadales</taxon>
        <taxon>Pseudomonadaceae</taxon>
        <taxon>Pseudomonas</taxon>
    </lineage>
</organism>
<reference evidence="2" key="1">
    <citation type="submission" date="2018-08" db="EMBL/GenBank/DDBJ databases">
        <authorList>
            <person name="Blom J."/>
        </authorList>
    </citation>
    <scope>NUCLEOTIDE SEQUENCE [LARGE SCALE GENOMIC DNA]</scope>
    <source>
        <strain evidence="2">CCOS 865</strain>
    </source>
</reference>
<accession>A0A383RSB9</accession>
<protein>
    <submittedName>
        <fullName evidence="1">Uncharacterized protein</fullName>
    </submittedName>
</protein>
<gene>
    <name evidence="1" type="ORF">CCOS865_02235</name>
</gene>
<sequence>MVSLWTIWIWWPYMESKNFADLITYSRSTVARYFNSAGLLVQAAVNEPRFEFNPATLAPLGLKMEPARTNSLTYSQDLSNAVWIKSRTTATLSGVAPDGTATAYVLAGTGEVGVSQLRRNAQTWVAGSPHAVSIFAKAGTTTVLSLFLPADAFGTLVIVNFDLTGAGSFVVTSGTVVAHIQQCAAGWYRCTLVATPTTAGGGAWVVVNVGTTTTNSMSLWGSQVEIGTWSSSYIPTTTAAATRGADAAFLASLSPWYSPTGGTLYSEVVALLGATTSFHASLGTTASAGPRVSNYRTSAGSTGSQVADDTSATVFNVAPGIGAPNQVLKQAVAFKADDFQCAFNGVVSAVDNSGALPTPARLTLGARGTVTDQLSGHIRKIRVYPYRFSAPDLQAITS</sequence>
<keyword evidence="2" id="KW-1185">Reference proteome</keyword>
<dbReference type="EMBL" id="UNOZ01000013">
    <property type="protein sequence ID" value="SYX89969.1"/>
    <property type="molecule type" value="Genomic_DNA"/>
</dbReference>
<dbReference type="Proteomes" id="UP000263595">
    <property type="component" value="Unassembled WGS sequence"/>
</dbReference>
<evidence type="ECO:0000313" key="2">
    <source>
        <dbReference type="Proteomes" id="UP000263595"/>
    </source>
</evidence>
<evidence type="ECO:0000313" key="1">
    <source>
        <dbReference type="EMBL" id="SYX89969.1"/>
    </source>
</evidence>
<proteinExistence type="predicted"/>